<dbReference type="Pfam" id="PF13231">
    <property type="entry name" value="PMT_2"/>
    <property type="match status" value="1"/>
</dbReference>
<comment type="subcellular location">
    <subcellularLocation>
        <location evidence="1">Cell membrane</location>
        <topology evidence="1">Multi-pass membrane protein</topology>
    </subcellularLocation>
</comment>
<evidence type="ECO:0000313" key="11">
    <source>
        <dbReference type="EMBL" id="WIX75221.1"/>
    </source>
</evidence>
<evidence type="ECO:0000256" key="7">
    <source>
        <dbReference type="ARBA" id="ARBA00023136"/>
    </source>
</evidence>
<reference evidence="11 12" key="1">
    <citation type="submission" date="2023-06" db="EMBL/GenBank/DDBJ databases">
        <authorList>
            <person name="Oyuntsetseg B."/>
            <person name="Kim S.B."/>
        </authorList>
    </citation>
    <scope>NUCLEOTIDE SEQUENCE [LARGE SCALE GENOMIC DNA]</scope>
    <source>
        <strain evidence="11 12">2-15</strain>
    </source>
</reference>
<gene>
    <name evidence="11" type="ORF">QRX50_27190</name>
</gene>
<keyword evidence="7 9" id="KW-0472">Membrane</keyword>
<feature type="region of interest" description="Disordered" evidence="8">
    <location>
        <begin position="459"/>
        <end position="499"/>
    </location>
</feature>
<feature type="transmembrane region" description="Helical" evidence="9">
    <location>
        <begin position="177"/>
        <end position="195"/>
    </location>
</feature>
<dbReference type="InterPro" id="IPR038731">
    <property type="entry name" value="RgtA/B/C-like"/>
</dbReference>
<dbReference type="GO" id="GO:0016763">
    <property type="term" value="F:pentosyltransferase activity"/>
    <property type="evidence" value="ECO:0007669"/>
    <property type="project" value="TreeGrafter"/>
</dbReference>
<feature type="transmembrane region" description="Helical" evidence="9">
    <location>
        <begin position="84"/>
        <end position="103"/>
    </location>
</feature>
<dbReference type="PANTHER" id="PTHR33908">
    <property type="entry name" value="MANNOSYLTRANSFERASE YKCB-RELATED"/>
    <property type="match status" value="1"/>
</dbReference>
<organism evidence="11 12">
    <name type="scientific">Amycolatopsis carbonis</name>
    <dbReference type="NCBI Taxonomy" id="715471"/>
    <lineage>
        <taxon>Bacteria</taxon>
        <taxon>Bacillati</taxon>
        <taxon>Actinomycetota</taxon>
        <taxon>Actinomycetes</taxon>
        <taxon>Pseudonocardiales</taxon>
        <taxon>Pseudonocardiaceae</taxon>
        <taxon>Amycolatopsis</taxon>
    </lineage>
</organism>
<feature type="transmembrane region" description="Helical" evidence="9">
    <location>
        <begin position="202"/>
        <end position="221"/>
    </location>
</feature>
<keyword evidence="6 9" id="KW-1133">Transmembrane helix</keyword>
<keyword evidence="12" id="KW-1185">Reference proteome</keyword>
<dbReference type="GO" id="GO:0005886">
    <property type="term" value="C:plasma membrane"/>
    <property type="evidence" value="ECO:0007669"/>
    <property type="project" value="UniProtKB-SubCell"/>
</dbReference>
<feature type="compositionally biased region" description="Pro residues" evidence="8">
    <location>
        <begin position="468"/>
        <end position="477"/>
    </location>
</feature>
<evidence type="ECO:0000256" key="9">
    <source>
        <dbReference type="SAM" id="Phobius"/>
    </source>
</evidence>
<evidence type="ECO:0000256" key="2">
    <source>
        <dbReference type="ARBA" id="ARBA00022475"/>
    </source>
</evidence>
<keyword evidence="5 9" id="KW-0812">Transmembrane</keyword>
<feature type="transmembrane region" description="Helical" evidence="9">
    <location>
        <begin position="279"/>
        <end position="296"/>
    </location>
</feature>
<proteinExistence type="predicted"/>
<evidence type="ECO:0000256" key="5">
    <source>
        <dbReference type="ARBA" id="ARBA00022692"/>
    </source>
</evidence>
<evidence type="ECO:0000256" key="3">
    <source>
        <dbReference type="ARBA" id="ARBA00022676"/>
    </source>
</evidence>
<dbReference type="GO" id="GO:0009103">
    <property type="term" value="P:lipopolysaccharide biosynthetic process"/>
    <property type="evidence" value="ECO:0007669"/>
    <property type="project" value="UniProtKB-ARBA"/>
</dbReference>
<feature type="domain" description="Glycosyltransferase RgtA/B/C/D-like" evidence="10">
    <location>
        <begin position="61"/>
        <end position="221"/>
    </location>
</feature>
<accession>A0A9Y2MRA0</accession>
<feature type="transmembrane region" description="Helical" evidence="9">
    <location>
        <begin position="302"/>
        <end position="321"/>
    </location>
</feature>
<evidence type="ECO:0000256" key="8">
    <source>
        <dbReference type="SAM" id="MobiDB-lite"/>
    </source>
</evidence>
<dbReference type="AlphaFoldDB" id="A0A9Y2MRA0"/>
<dbReference type="InterPro" id="IPR050297">
    <property type="entry name" value="LipidA_mod_glycosyltrf_83"/>
</dbReference>
<evidence type="ECO:0000256" key="6">
    <source>
        <dbReference type="ARBA" id="ARBA00022989"/>
    </source>
</evidence>
<keyword evidence="3 11" id="KW-0328">Glycosyltransferase</keyword>
<evidence type="ECO:0000259" key="10">
    <source>
        <dbReference type="Pfam" id="PF13231"/>
    </source>
</evidence>
<dbReference type="RefSeq" id="WP_285965997.1">
    <property type="nucleotide sequence ID" value="NZ_CP127294.1"/>
</dbReference>
<dbReference type="KEGG" id="acab:QRX50_27190"/>
<sequence>MGETASETAARTRAPFAAGGVGIVVLVQTAVLTVLSGGYGFHRDEFYYVAAGNRLAWGYVDQPPLTPALARLATSLFGDTAPGLRVVATLAGVATALVLALLAREFGAGYAGQVITAVVTALSGYVLVVSHMLSTTTIDMLVWSVLGLFTARLLKTGDGRWWLAIGAATGVGLLNKWLVPLLLLALAVAVCITGPRKVFRTWWLAAGAAIALAAVAPVLVWEARNGWPMVTFAGGISENDGAENRLMFVPLQIAYLSPALVPVWIAGIVRLWKTPRLRSFSLAYPILCVVLLALGGKPYYSLPLLMLLTAAGVQPALEWFARHRARRWWLVAAGLGAAVSLAIGLPIVPAQALGPVLALNKEQGEQIGWPGFVTTVSDAWRQVPEKANAVVFTSNYGEASAIEHYGAAHDLPAPYSGHMSYADWGPPPDRMDGTVVLVGAFDRPARAFTGCREVAVQDTGIDNDERAPPSPCAPGPRPLGRHSGRASATSPDALGRVAA</sequence>
<protein>
    <submittedName>
        <fullName evidence="11">Glycosyltransferase family 39 protein</fullName>
        <ecNumber evidence="11">2.4.-.-</ecNumber>
    </submittedName>
</protein>
<dbReference type="EC" id="2.4.-.-" evidence="11"/>
<evidence type="ECO:0000313" key="12">
    <source>
        <dbReference type="Proteomes" id="UP001236014"/>
    </source>
</evidence>
<keyword evidence="4 11" id="KW-0808">Transferase</keyword>
<dbReference type="PANTHER" id="PTHR33908:SF11">
    <property type="entry name" value="MEMBRANE PROTEIN"/>
    <property type="match status" value="1"/>
</dbReference>
<evidence type="ECO:0000256" key="4">
    <source>
        <dbReference type="ARBA" id="ARBA00022679"/>
    </source>
</evidence>
<name>A0A9Y2MRA0_9PSEU</name>
<keyword evidence="2" id="KW-1003">Cell membrane</keyword>
<feature type="transmembrane region" description="Helical" evidence="9">
    <location>
        <begin position="253"/>
        <end position="272"/>
    </location>
</feature>
<dbReference type="EMBL" id="CP127294">
    <property type="protein sequence ID" value="WIX75221.1"/>
    <property type="molecule type" value="Genomic_DNA"/>
</dbReference>
<feature type="transmembrane region" description="Helical" evidence="9">
    <location>
        <begin position="328"/>
        <end position="348"/>
    </location>
</feature>
<evidence type="ECO:0000256" key="1">
    <source>
        <dbReference type="ARBA" id="ARBA00004651"/>
    </source>
</evidence>
<feature type="transmembrane region" description="Helical" evidence="9">
    <location>
        <begin position="16"/>
        <end position="35"/>
    </location>
</feature>
<dbReference type="Proteomes" id="UP001236014">
    <property type="component" value="Chromosome"/>
</dbReference>